<dbReference type="InterPro" id="IPR040393">
    <property type="entry name" value="TREX1/2"/>
</dbReference>
<evidence type="ECO:0000256" key="2">
    <source>
        <dbReference type="ARBA" id="ARBA00022722"/>
    </source>
</evidence>
<evidence type="ECO:0000259" key="8">
    <source>
        <dbReference type="SMART" id="SM00479"/>
    </source>
</evidence>
<keyword evidence="4" id="KW-0378">Hydrolase</keyword>
<evidence type="ECO:0000256" key="3">
    <source>
        <dbReference type="ARBA" id="ARBA00022723"/>
    </source>
</evidence>
<evidence type="ECO:0000313" key="10">
    <source>
        <dbReference type="Proteomes" id="UP001345219"/>
    </source>
</evidence>
<dbReference type="FunFam" id="3.30.420.10:FF:000081">
    <property type="entry name" value="Exonuclease DPD1 chloroplastic/mitochondrial"/>
    <property type="match status" value="1"/>
</dbReference>
<evidence type="ECO:0000256" key="7">
    <source>
        <dbReference type="ARBA" id="ARBA00025769"/>
    </source>
</evidence>
<evidence type="ECO:0000256" key="4">
    <source>
        <dbReference type="ARBA" id="ARBA00022801"/>
    </source>
</evidence>
<dbReference type="Gene3D" id="3.30.420.10">
    <property type="entry name" value="Ribonuclease H-like superfamily/Ribonuclease H"/>
    <property type="match status" value="1"/>
</dbReference>
<keyword evidence="3" id="KW-0479">Metal-binding</keyword>
<dbReference type="PANTHER" id="PTHR13058:SF19">
    <property type="entry name" value="LD40940P"/>
    <property type="match status" value="1"/>
</dbReference>
<dbReference type="InterPro" id="IPR036397">
    <property type="entry name" value="RNaseH_sf"/>
</dbReference>
<dbReference type="Pfam" id="PF00929">
    <property type="entry name" value="RNase_T"/>
    <property type="match status" value="1"/>
</dbReference>
<reference evidence="9 10" key="1">
    <citation type="journal article" date="2023" name="Hortic Res">
        <title>Pangenome of water caltrop reveals structural variations and asymmetric subgenome divergence after allopolyploidization.</title>
        <authorList>
            <person name="Zhang X."/>
            <person name="Chen Y."/>
            <person name="Wang L."/>
            <person name="Yuan Y."/>
            <person name="Fang M."/>
            <person name="Shi L."/>
            <person name="Lu R."/>
            <person name="Comes H.P."/>
            <person name="Ma Y."/>
            <person name="Chen Y."/>
            <person name="Huang G."/>
            <person name="Zhou Y."/>
            <person name="Zheng Z."/>
            <person name="Qiu Y."/>
        </authorList>
    </citation>
    <scope>NUCLEOTIDE SEQUENCE [LARGE SCALE GENOMIC DNA]</scope>
    <source>
        <tissue evidence="9">Roots</tissue>
    </source>
</reference>
<dbReference type="PANTHER" id="PTHR13058">
    <property type="entry name" value="THREE PRIME REPAIR EXONUCLEASE 1, 2"/>
    <property type="match status" value="1"/>
</dbReference>
<keyword evidence="6" id="KW-0460">Magnesium</keyword>
<gene>
    <name evidence="9" type="ORF">SAY87_015391</name>
</gene>
<name>A0AAN7GLL4_9MYRT</name>
<comment type="caution">
    <text evidence="9">The sequence shown here is derived from an EMBL/GenBank/DDBJ whole genome shotgun (WGS) entry which is preliminary data.</text>
</comment>
<evidence type="ECO:0000256" key="5">
    <source>
        <dbReference type="ARBA" id="ARBA00022839"/>
    </source>
</evidence>
<dbReference type="SUPFAM" id="SSF53098">
    <property type="entry name" value="Ribonuclease H-like"/>
    <property type="match status" value="1"/>
</dbReference>
<dbReference type="InterPro" id="IPR013520">
    <property type="entry name" value="Ribonucl_H"/>
</dbReference>
<keyword evidence="10" id="KW-1185">Reference proteome</keyword>
<organism evidence="9 10">
    <name type="scientific">Trapa incisa</name>
    <dbReference type="NCBI Taxonomy" id="236973"/>
    <lineage>
        <taxon>Eukaryota</taxon>
        <taxon>Viridiplantae</taxon>
        <taxon>Streptophyta</taxon>
        <taxon>Embryophyta</taxon>
        <taxon>Tracheophyta</taxon>
        <taxon>Spermatophyta</taxon>
        <taxon>Magnoliopsida</taxon>
        <taxon>eudicotyledons</taxon>
        <taxon>Gunneridae</taxon>
        <taxon>Pentapetalae</taxon>
        <taxon>rosids</taxon>
        <taxon>malvids</taxon>
        <taxon>Myrtales</taxon>
        <taxon>Lythraceae</taxon>
        <taxon>Trapa</taxon>
    </lineage>
</organism>
<dbReference type="Proteomes" id="UP001345219">
    <property type="component" value="Chromosome 12"/>
</dbReference>
<dbReference type="InterPro" id="IPR012337">
    <property type="entry name" value="RNaseH-like_sf"/>
</dbReference>
<dbReference type="GO" id="GO:0005737">
    <property type="term" value="C:cytoplasm"/>
    <property type="evidence" value="ECO:0007669"/>
    <property type="project" value="TreeGrafter"/>
</dbReference>
<dbReference type="AlphaFoldDB" id="A0AAN7GLL4"/>
<dbReference type="EMBL" id="JAXIOK010000019">
    <property type="protein sequence ID" value="KAK4748805.1"/>
    <property type="molecule type" value="Genomic_DNA"/>
</dbReference>
<sequence length="352" mass="39891">MAAALNTVSVHLLYPMRTPTMCYSILQFSRSVVPRIVSFRHEGFHCPCPFSKNNSDVGFLGLETSRQEGGSRRRWICKPISSKAGGNSRITGSKKSTDIRSEILEESISAAVREDVNRTKVTEFHKIEHYDIQQSIDDKESFVGLVTTIVFDLETTGFSRDTERIIEIAFRDLSGGENSTFQTLVNPQRYIMNHFVHGIRTDMVNRPDIPRMQDLIPILLKYVESRQKPGGIVLLIAHNARTFDVPFLVSEFNRCNFEIPPHWRFMDTLTLAREVMKSKGAKVAPKISLQALREFYGIELDGSAHRAMSDVNVLSHVFQRLTFDLKMSLSDAVSRSFAPSELTSGKKKKDSR</sequence>
<dbReference type="SMART" id="SM00479">
    <property type="entry name" value="EXOIII"/>
    <property type="match status" value="1"/>
</dbReference>
<dbReference type="GO" id="GO:0046872">
    <property type="term" value="F:metal ion binding"/>
    <property type="evidence" value="ECO:0007669"/>
    <property type="project" value="UniProtKB-KW"/>
</dbReference>
<accession>A0AAN7GLL4</accession>
<evidence type="ECO:0000256" key="1">
    <source>
        <dbReference type="ARBA" id="ARBA00001946"/>
    </source>
</evidence>
<evidence type="ECO:0000313" key="9">
    <source>
        <dbReference type="EMBL" id="KAK4748805.1"/>
    </source>
</evidence>
<evidence type="ECO:0000256" key="6">
    <source>
        <dbReference type="ARBA" id="ARBA00022842"/>
    </source>
</evidence>
<comment type="cofactor">
    <cofactor evidence="1">
        <name>Mg(2+)</name>
        <dbReference type="ChEBI" id="CHEBI:18420"/>
    </cofactor>
</comment>
<dbReference type="GO" id="GO:0003676">
    <property type="term" value="F:nucleic acid binding"/>
    <property type="evidence" value="ECO:0007669"/>
    <property type="project" value="InterPro"/>
</dbReference>
<dbReference type="GO" id="GO:0006308">
    <property type="term" value="P:DNA catabolic process"/>
    <property type="evidence" value="ECO:0007669"/>
    <property type="project" value="TreeGrafter"/>
</dbReference>
<proteinExistence type="inferred from homology"/>
<comment type="similarity">
    <text evidence="7">Belongs to the exonuclease superfamily. TREX family.</text>
</comment>
<dbReference type="GO" id="GO:0008296">
    <property type="term" value="F:3'-5'-DNA exonuclease activity"/>
    <property type="evidence" value="ECO:0007669"/>
    <property type="project" value="TreeGrafter"/>
</dbReference>
<protein>
    <recommendedName>
        <fullName evidence="8">Exonuclease domain-containing protein</fullName>
    </recommendedName>
</protein>
<dbReference type="CDD" id="cd06127">
    <property type="entry name" value="DEDDh"/>
    <property type="match status" value="1"/>
</dbReference>
<keyword evidence="2" id="KW-0540">Nuclease</keyword>
<keyword evidence="5" id="KW-0269">Exonuclease</keyword>
<feature type="domain" description="Exonuclease" evidence="8">
    <location>
        <begin position="147"/>
        <end position="327"/>
    </location>
</feature>